<dbReference type="GO" id="GO:0005776">
    <property type="term" value="C:autophagosome"/>
    <property type="evidence" value="ECO:0007669"/>
    <property type="project" value="TreeGrafter"/>
</dbReference>
<dbReference type="GO" id="GO:0043495">
    <property type="term" value="F:protein-membrane adaptor activity"/>
    <property type="evidence" value="ECO:0007669"/>
    <property type="project" value="TreeGrafter"/>
</dbReference>
<dbReference type="GO" id="GO:0035014">
    <property type="term" value="F:phosphatidylinositol 3-kinase regulator activity"/>
    <property type="evidence" value="ECO:0007669"/>
    <property type="project" value="TreeGrafter"/>
</dbReference>
<accession>A0AAN9GE97</accession>
<dbReference type="InterPro" id="IPR018791">
    <property type="entry name" value="UV_resistance/autophagy_Atg14"/>
</dbReference>
<proteinExistence type="predicted"/>
<dbReference type="PANTHER" id="PTHR13664:SF0">
    <property type="entry name" value="BECLIN 1-ASSOCIATED AUTOPHAGY-RELATED KEY REGULATOR"/>
    <property type="match status" value="1"/>
</dbReference>
<evidence type="ECO:0000313" key="4">
    <source>
        <dbReference type="Proteomes" id="UP001374579"/>
    </source>
</evidence>
<dbReference type="GO" id="GO:0009267">
    <property type="term" value="P:cellular response to starvation"/>
    <property type="evidence" value="ECO:0007669"/>
    <property type="project" value="TreeGrafter"/>
</dbReference>
<dbReference type="Pfam" id="PF10186">
    <property type="entry name" value="ATG14"/>
    <property type="match status" value="1"/>
</dbReference>
<reference evidence="3 4" key="1">
    <citation type="submission" date="2024-02" db="EMBL/GenBank/DDBJ databases">
        <title>Chromosome-scale genome assembly of the rough periwinkle Littorina saxatilis.</title>
        <authorList>
            <person name="De Jode A."/>
            <person name="Faria R."/>
            <person name="Formenti G."/>
            <person name="Sims Y."/>
            <person name="Smith T.P."/>
            <person name="Tracey A."/>
            <person name="Wood J.M.D."/>
            <person name="Zagrodzka Z.B."/>
            <person name="Johannesson K."/>
            <person name="Butlin R.K."/>
            <person name="Leder E.H."/>
        </authorList>
    </citation>
    <scope>NUCLEOTIDE SEQUENCE [LARGE SCALE GENOMIC DNA]</scope>
    <source>
        <strain evidence="3">Snail1</strain>
        <tissue evidence="3">Muscle</tissue>
    </source>
</reference>
<keyword evidence="4" id="KW-1185">Reference proteome</keyword>
<dbReference type="GO" id="GO:0016240">
    <property type="term" value="P:autophagosome membrane docking"/>
    <property type="evidence" value="ECO:0007669"/>
    <property type="project" value="TreeGrafter"/>
</dbReference>
<dbReference type="GO" id="GO:0000423">
    <property type="term" value="P:mitophagy"/>
    <property type="evidence" value="ECO:0007669"/>
    <property type="project" value="TreeGrafter"/>
</dbReference>
<evidence type="ECO:0000256" key="1">
    <source>
        <dbReference type="ARBA" id="ARBA00023054"/>
    </source>
</evidence>
<dbReference type="Proteomes" id="UP001374579">
    <property type="component" value="Unassembled WGS sequence"/>
</dbReference>
<evidence type="ECO:0000313" key="3">
    <source>
        <dbReference type="EMBL" id="KAK7103655.1"/>
    </source>
</evidence>
<dbReference type="PANTHER" id="PTHR13664">
    <property type="entry name" value="BECLIN 1-ASSOCIATED AUTOPHAGY-RELATED KEY REGULATOR"/>
    <property type="match status" value="1"/>
</dbReference>
<feature type="coiled-coil region" evidence="2">
    <location>
        <begin position="154"/>
        <end position="181"/>
    </location>
</feature>
<dbReference type="EMBL" id="JBAMIC010000008">
    <property type="protein sequence ID" value="KAK7103655.1"/>
    <property type="molecule type" value="Genomic_DNA"/>
</dbReference>
<name>A0AAN9GE97_9CAEN</name>
<dbReference type="GO" id="GO:0035032">
    <property type="term" value="C:phosphatidylinositol 3-kinase complex, class III"/>
    <property type="evidence" value="ECO:0007669"/>
    <property type="project" value="TreeGrafter"/>
</dbReference>
<evidence type="ECO:0008006" key="5">
    <source>
        <dbReference type="Google" id="ProtNLM"/>
    </source>
</evidence>
<protein>
    <recommendedName>
        <fullName evidence="5">Beclin 1-associated autophagy-related key regulator</fullName>
    </recommendedName>
</protein>
<dbReference type="GO" id="GO:0097632">
    <property type="term" value="C:extrinsic component of phagophore assembly site membrane"/>
    <property type="evidence" value="ECO:0007669"/>
    <property type="project" value="TreeGrafter"/>
</dbReference>
<keyword evidence="1 2" id="KW-0175">Coiled coil</keyword>
<sequence length="478" mass="54092">MDDERYESDEPFTDSLVDSIFGDGIAVAVERCPLCLRSRRPFYCKDCVNAGNFSRNSNKSERYSDLEQKLVSLSSKRTKFVDQVGQKIAAKEVSAAKRDEIEDLKIRIRLLKWSIKEATRKKEIAENFYTKQRENNKQNARKLQKSHASIPKTRVRYNESLEQSQKKVKALEERNLALRDERCRVVDELTDFIFPVVELTALGNTSYSLCLETSSLFMSTARQLSEACQLAYMSGQWVHTDRYGNTLIKIVESTLPGNGVYSAGVTSDSQELASFAEDRQHFASTNPRWKIISGLCHTAQLEQILSCVLYVILPRKLAYSTFGFKDFNEKQLNQAVGQLNHNMLHLCFSQGVPPSRMISRHTMHNLLLLLRSEHLGREQPFDDNERMVEAVNDGCESEEDSDEDEMEPPQDWDFVFRGDLPEMQVPVHASVSWSYNPATYAGHMLSGTQSTASDLVTSAAASVASFWRTATGGRTGNS</sequence>
<dbReference type="GO" id="GO:0097629">
    <property type="term" value="C:extrinsic component of omegasome membrane"/>
    <property type="evidence" value="ECO:0007669"/>
    <property type="project" value="TreeGrafter"/>
</dbReference>
<evidence type="ECO:0000256" key="2">
    <source>
        <dbReference type="SAM" id="Coils"/>
    </source>
</evidence>
<organism evidence="3 4">
    <name type="scientific">Littorina saxatilis</name>
    <dbReference type="NCBI Taxonomy" id="31220"/>
    <lineage>
        <taxon>Eukaryota</taxon>
        <taxon>Metazoa</taxon>
        <taxon>Spiralia</taxon>
        <taxon>Lophotrochozoa</taxon>
        <taxon>Mollusca</taxon>
        <taxon>Gastropoda</taxon>
        <taxon>Caenogastropoda</taxon>
        <taxon>Littorinimorpha</taxon>
        <taxon>Littorinoidea</taxon>
        <taxon>Littorinidae</taxon>
        <taxon>Littorina</taxon>
    </lineage>
</organism>
<gene>
    <name evidence="3" type="ORF">V1264_018519</name>
</gene>
<dbReference type="AlphaFoldDB" id="A0AAN9GE97"/>
<comment type="caution">
    <text evidence="3">The sequence shown here is derived from an EMBL/GenBank/DDBJ whole genome shotgun (WGS) entry which is preliminary data.</text>
</comment>
<dbReference type="GO" id="GO:0000045">
    <property type="term" value="P:autophagosome assembly"/>
    <property type="evidence" value="ECO:0007669"/>
    <property type="project" value="TreeGrafter"/>
</dbReference>